<reference evidence="1 2" key="1">
    <citation type="submission" date="2019-03" db="EMBL/GenBank/DDBJ databases">
        <title>Genomic Encyclopedia of Type Strains, Phase IV (KMG-IV): sequencing the most valuable type-strain genomes for metagenomic binning, comparative biology and taxonomic classification.</title>
        <authorList>
            <person name="Goeker M."/>
        </authorList>
    </citation>
    <scope>NUCLEOTIDE SEQUENCE [LARGE SCALE GENOMIC DNA]</scope>
    <source>
        <strain evidence="1 2">DSM 26752</strain>
    </source>
</reference>
<keyword evidence="1" id="KW-0966">Cell projection</keyword>
<comment type="caution">
    <text evidence="1">The sequence shown here is derived from an EMBL/GenBank/DDBJ whole genome shotgun (WGS) entry which is preliminary data.</text>
</comment>
<dbReference type="Gene3D" id="3.30.160.170">
    <property type="entry name" value="FlaG-like"/>
    <property type="match status" value="1"/>
</dbReference>
<accession>A0A4R3L4G9</accession>
<dbReference type="Proteomes" id="UP000294567">
    <property type="component" value="Unassembled WGS sequence"/>
</dbReference>
<dbReference type="AlphaFoldDB" id="A0A4R3L4G9"/>
<gene>
    <name evidence="1" type="ORF">EDD65_101101</name>
</gene>
<dbReference type="InterPro" id="IPR005186">
    <property type="entry name" value="FlaG"/>
</dbReference>
<keyword evidence="2" id="KW-1185">Reference proteome</keyword>
<keyword evidence="1" id="KW-0969">Cilium</keyword>
<sequence>MQIERMSSNINLSKYSEIKSSLDSNPMIGKDENISHIKTLEEKRYIEDEIIKNIESANEKFIVFDRRFEFSIHEKTKQIMVKVIDVATDEIIREIPSEKILDLVAAIWEISGILIDEKI</sequence>
<dbReference type="PANTHER" id="PTHR37166">
    <property type="entry name" value="PROTEIN FLAG"/>
    <property type="match status" value="1"/>
</dbReference>
<evidence type="ECO:0000313" key="2">
    <source>
        <dbReference type="Proteomes" id="UP000294567"/>
    </source>
</evidence>
<evidence type="ECO:0000313" key="1">
    <source>
        <dbReference type="EMBL" id="TCS91599.1"/>
    </source>
</evidence>
<dbReference type="InterPro" id="IPR035924">
    <property type="entry name" value="FlaG-like_sf"/>
</dbReference>
<dbReference type="EMBL" id="SMAE01000001">
    <property type="protein sequence ID" value="TCS91599.1"/>
    <property type="molecule type" value="Genomic_DNA"/>
</dbReference>
<dbReference type="SUPFAM" id="SSF160214">
    <property type="entry name" value="FlaG-like"/>
    <property type="match status" value="1"/>
</dbReference>
<dbReference type="RefSeq" id="WP_202690558.1">
    <property type="nucleotide sequence ID" value="NZ_CP068564.1"/>
</dbReference>
<keyword evidence="1" id="KW-0282">Flagellum</keyword>
<protein>
    <submittedName>
        <fullName evidence="1">Flagellar protein FlaG</fullName>
    </submittedName>
</protein>
<proteinExistence type="predicted"/>
<dbReference type="Pfam" id="PF03646">
    <property type="entry name" value="FlaG"/>
    <property type="match status" value="1"/>
</dbReference>
<organism evidence="1 2">
    <name type="scientific">Keratinibaculum paraultunense</name>
    <dbReference type="NCBI Taxonomy" id="1278232"/>
    <lineage>
        <taxon>Bacteria</taxon>
        <taxon>Bacillati</taxon>
        <taxon>Bacillota</taxon>
        <taxon>Tissierellia</taxon>
        <taxon>Tissierellales</taxon>
        <taxon>Tepidimicrobiaceae</taxon>
        <taxon>Keratinibaculum</taxon>
    </lineage>
</organism>
<name>A0A4R3L4G9_9FIRM</name>
<dbReference type="PANTHER" id="PTHR37166:SF1">
    <property type="entry name" value="PROTEIN FLAG"/>
    <property type="match status" value="1"/>
</dbReference>